<dbReference type="EMBL" id="MNCJ02000319">
    <property type="protein sequence ID" value="KAF5809254.1"/>
    <property type="molecule type" value="Genomic_DNA"/>
</dbReference>
<dbReference type="Proteomes" id="UP000215914">
    <property type="component" value="Unassembled WGS sequence"/>
</dbReference>
<reference evidence="1" key="1">
    <citation type="journal article" date="2017" name="Nature">
        <title>The sunflower genome provides insights into oil metabolism, flowering and Asterid evolution.</title>
        <authorList>
            <person name="Badouin H."/>
            <person name="Gouzy J."/>
            <person name="Grassa C.J."/>
            <person name="Murat F."/>
            <person name="Staton S.E."/>
            <person name="Cottret L."/>
            <person name="Lelandais-Briere C."/>
            <person name="Owens G.L."/>
            <person name="Carrere S."/>
            <person name="Mayjonade B."/>
            <person name="Legrand L."/>
            <person name="Gill N."/>
            <person name="Kane N.C."/>
            <person name="Bowers J.E."/>
            <person name="Hubner S."/>
            <person name="Bellec A."/>
            <person name="Berard A."/>
            <person name="Berges H."/>
            <person name="Blanchet N."/>
            <person name="Boniface M.C."/>
            <person name="Brunel D."/>
            <person name="Catrice O."/>
            <person name="Chaidir N."/>
            <person name="Claudel C."/>
            <person name="Donnadieu C."/>
            <person name="Faraut T."/>
            <person name="Fievet G."/>
            <person name="Helmstetter N."/>
            <person name="King M."/>
            <person name="Knapp S.J."/>
            <person name="Lai Z."/>
            <person name="Le Paslier M.C."/>
            <person name="Lippi Y."/>
            <person name="Lorenzon L."/>
            <person name="Mandel J.R."/>
            <person name="Marage G."/>
            <person name="Marchand G."/>
            <person name="Marquand E."/>
            <person name="Bret-Mestries E."/>
            <person name="Morien E."/>
            <person name="Nambeesan S."/>
            <person name="Nguyen T."/>
            <person name="Pegot-Espagnet P."/>
            <person name="Pouilly N."/>
            <person name="Raftis F."/>
            <person name="Sallet E."/>
            <person name="Schiex T."/>
            <person name="Thomas J."/>
            <person name="Vandecasteele C."/>
            <person name="Vares D."/>
            <person name="Vear F."/>
            <person name="Vautrin S."/>
            <person name="Crespi M."/>
            <person name="Mangin B."/>
            <person name="Burke J.M."/>
            <person name="Salse J."/>
            <person name="Munos S."/>
            <person name="Vincourt P."/>
            <person name="Rieseberg L.H."/>
            <person name="Langlade N.B."/>
        </authorList>
    </citation>
    <scope>NUCLEOTIDE SEQUENCE</scope>
    <source>
        <tissue evidence="1">Leaves</tissue>
    </source>
</reference>
<keyword evidence="2" id="KW-1185">Reference proteome</keyword>
<evidence type="ECO:0000313" key="1">
    <source>
        <dbReference type="EMBL" id="KAF5809254.1"/>
    </source>
</evidence>
<dbReference type="Gramene" id="mRNA:HanXRQr2_Chr04g0155031">
    <property type="protein sequence ID" value="mRNA:HanXRQr2_Chr04g0155031"/>
    <property type="gene ID" value="HanXRQr2_Chr04g0155031"/>
</dbReference>
<organism evidence="1 2">
    <name type="scientific">Helianthus annuus</name>
    <name type="common">Common sunflower</name>
    <dbReference type="NCBI Taxonomy" id="4232"/>
    <lineage>
        <taxon>Eukaryota</taxon>
        <taxon>Viridiplantae</taxon>
        <taxon>Streptophyta</taxon>
        <taxon>Embryophyta</taxon>
        <taxon>Tracheophyta</taxon>
        <taxon>Spermatophyta</taxon>
        <taxon>Magnoliopsida</taxon>
        <taxon>eudicotyledons</taxon>
        <taxon>Gunneridae</taxon>
        <taxon>Pentapetalae</taxon>
        <taxon>asterids</taxon>
        <taxon>campanulids</taxon>
        <taxon>Asterales</taxon>
        <taxon>Asteraceae</taxon>
        <taxon>Asteroideae</taxon>
        <taxon>Heliantheae alliance</taxon>
        <taxon>Heliantheae</taxon>
        <taxon>Helianthus</taxon>
    </lineage>
</organism>
<sequence>MRYVRSDAAIALTMSAVKRLGFRSTSATSVEVPMNGQEKISVNG</sequence>
<dbReference type="AlphaFoldDB" id="A0A9K3NQN3"/>
<gene>
    <name evidence="1" type="ORF">HanXRQr2_Chr04g0155031</name>
</gene>
<proteinExistence type="predicted"/>
<evidence type="ECO:0000313" key="2">
    <source>
        <dbReference type="Proteomes" id="UP000215914"/>
    </source>
</evidence>
<name>A0A9K3NQN3_HELAN</name>
<protein>
    <submittedName>
        <fullName evidence="1">Uncharacterized protein</fullName>
    </submittedName>
</protein>
<comment type="caution">
    <text evidence="1">The sequence shown here is derived from an EMBL/GenBank/DDBJ whole genome shotgun (WGS) entry which is preliminary data.</text>
</comment>
<accession>A0A9K3NQN3</accession>
<reference evidence="1" key="2">
    <citation type="submission" date="2020-06" db="EMBL/GenBank/DDBJ databases">
        <title>Helianthus annuus Genome sequencing and assembly Release 2.</title>
        <authorList>
            <person name="Gouzy J."/>
            <person name="Langlade N."/>
            <person name="Munos S."/>
        </authorList>
    </citation>
    <scope>NUCLEOTIDE SEQUENCE</scope>
    <source>
        <tissue evidence="1">Leaves</tissue>
    </source>
</reference>